<comment type="caution">
    <text evidence="1">The sequence shown here is derived from an EMBL/GenBank/DDBJ whole genome shotgun (WGS) entry which is preliminary data.</text>
</comment>
<proteinExistence type="predicted"/>
<gene>
    <name evidence="1" type="ORF">FHS77_002659</name>
</gene>
<protein>
    <submittedName>
        <fullName evidence="1">Uncharacterized protein</fullName>
    </submittedName>
</protein>
<sequence length="38" mass="4089">MFVLELAPIGILAVAANEYLLRKIQHESPILIAGLDGV</sequence>
<accession>A0A841M759</accession>
<name>A0A841M759_9HYPH</name>
<keyword evidence="2" id="KW-1185">Reference proteome</keyword>
<dbReference type="EMBL" id="JACIIU010000016">
    <property type="protein sequence ID" value="MBB6262091.1"/>
    <property type="molecule type" value="Genomic_DNA"/>
</dbReference>
<evidence type="ECO:0000313" key="1">
    <source>
        <dbReference type="EMBL" id="MBB6262091.1"/>
    </source>
</evidence>
<reference evidence="1 2" key="1">
    <citation type="submission" date="2020-08" db="EMBL/GenBank/DDBJ databases">
        <title>Genomic Encyclopedia of Type Strains, Phase IV (KMG-IV): sequencing the most valuable type-strain genomes for metagenomic binning, comparative biology and taxonomic classification.</title>
        <authorList>
            <person name="Goeker M."/>
        </authorList>
    </citation>
    <scope>NUCLEOTIDE SEQUENCE [LARGE SCALE GENOMIC DNA]</scope>
    <source>
        <strain evidence="1 2">DSM 22336</strain>
    </source>
</reference>
<evidence type="ECO:0000313" key="2">
    <source>
        <dbReference type="Proteomes" id="UP000555393"/>
    </source>
</evidence>
<dbReference type="AlphaFoldDB" id="A0A841M759"/>
<organism evidence="1 2">
    <name type="scientific">Paenochrobactrum gallinarii</name>
    <dbReference type="NCBI Taxonomy" id="643673"/>
    <lineage>
        <taxon>Bacteria</taxon>
        <taxon>Pseudomonadati</taxon>
        <taxon>Pseudomonadota</taxon>
        <taxon>Alphaproteobacteria</taxon>
        <taxon>Hyphomicrobiales</taxon>
        <taxon>Brucellaceae</taxon>
        <taxon>Paenochrobactrum</taxon>
    </lineage>
</organism>
<dbReference type="Proteomes" id="UP000555393">
    <property type="component" value="Unassembled WGS sequence"/>
</dbReference>